<feature type="coiled-coil region" evidence="4">
    <location>
        <begin position="382"/>
        <end position="458"/>
    </location>
</feature>
<evidence type="ECO:0000313" key="6">
    <source>
        <dbReference type="EMBL" id="STO98180.1"/>
    </source>
</evidence>
<organism evidence="6 7">
    <name type="scientific">Grimontia hollisae</name>
    <name type="common">Vibrio hollisae</name>
    <dbReference type="NCBI Taxonomy" id="673"/>
    <lineage>
        <taxon>Bacteria</taxon>
        <taxon>Pseudomonadati</taxon>
        <taxon>Pseudomonadota</taxon>
        <taxon>Gammaproteobacteria</taxon>
        <taxon>Vibrionales</taxon>
        <taxon>Vibrionaceae</taxon>
        <taxon>Grimontia</taxon>
    </lineage>
</organism>
<dbReference type="PANTHER" id="PTHR32089">
    <property type="entry name" value="METHYL-ACCEPTING CHEMOTAXIS PROTEIN MCPB"/>
    <property type="match status" value="1"/>
</dbReference>
<dbReference type="STRING" id="673.AL542_01280"/>
<evidence type="ECO:0000256" key="1">
    <source>
        <dbReference type="ARBA" id="ARBA00004370"/>
    </source>
</evidence>
<protein>
    <submittedName>
        <fullName evidence="6">Methyl-accepting chemotaxis protein 1</fullName>
    </submittedName>
</protein>
<dbReference type="RefSeq" id="WP_114995602.1">
    <property type="nucleotide sequence ID" value="NZ_CABMOB010000001.1"/>
</dbReference>
<comment type="subcellular location">
    <subcellularLocation>
        <location evidence="1">Membrane</location>
    </subcellularLocation>
</comment>
<dbReference type="Pfam" id="PF00015">
    <property type="entry name" value="MCPsignal"/>
    <property type="match status" value="1"/>
</dbReference>
<dbReference type="PANTHER" id="PTHR32089:SF112">
    <property type="entry name" value="LYSOZYME-LIKE PROTEIN-RELATED"/>
    <property type="match status" value="1"/>
</dbReference>
<evidence type="ECO:0000259" key="5">
    <source>
        <dbReference type="PROSITE" id="PS50111"/>
    </source>
</evidence>
<evidence type="ECO:0000256" key="2">
    <source>
        <dbReference type="ARBA" id="ARBA00023224"/>
    </source>
</evidence>
<evidence type="ECO:0000256" key="3">
    <source>
        <dbReference type="PROSITE-ProRule" id="PRU00284"/>
    </source>
</evidence>
<dbReference type="GO" id="GO:0007165">
    <property type="term" value="P:signal transduction"/>
    <property type="evidence" value="ECO:0007669"/>
    <property type="project" value="UniProtKB-KW"/>
</dbReference>
<name>A0A377J6W5_GRIHO</name>
<dbReference type="SMART" id="SM00283">
    <property type="entry name" value="MA"/>
    <property type="match status" value="1"/>
</dbReference>
<evidence type="ECO:0000256" key="4">
    <source>
        <dbReference type="SAM" id="Coils"/>
    </source>
</evidence>
<keyword evidence="4" id="KW-0175">Coiled coil</keyword>
<dbReference type="GO" id="GO:0016020">
    <property type="term" value="C:membrane"/>
    <property type="evidence" value="ECO:0007669"/>
    <property type="project" value="UniProtKB-SubCell"/>
</dbReference>
<evidence type="ECO:0000313" key="7">
    <source>
        <dbReference type="Proteomes" id="UP000254512"/>
    </source>
</evidence>
<keyword evidence="2 3" id="KW-0807">Transducer</keyword>
<dbReference type="GO" id="GO:0006935">
    <property type="term" value="P:chemotaxis"/>
    <property type="evidence" value="ECO:0007669"/>
    <property type="project" value="UniProtKB-ARBA"/>
</dbReference>
<dbReference type="InterPro" id="IPR013587">
    <property type="entry name" value="Nitrate/nitrite_sensing"/>
</dbReference>
<feature type="domain" description="Methyl-accepting transducer" evidence="5">
    <location>
        <begin position="392"/>
        <end position="628"/>
    </location>
</feature>
<dbReference type="EMBL" id="UGHD01000003">
    <property type="protein sequence ID" value="STO98180.1"/>
    <property type="molecule type" value="Genomic_DNA"/>
</dbReference>
<sequence>MFSAIKKLKISQKLILLSGLPLLLVILFGIQEVMSSREGVKASLQTQEAMEAFRLLDNVAHNFAVERGLTAGFLGSKGDAGIYDKLKAQRNNADDAQRKLTAFTPEHIDTVLWRQATAEVISILQGKPAMRQQVDTLKPANSPFNYYSDLNKHAIIAASIIASQAADPSVAQELNALLSLITMKEKAGQSRGALNGIWARKSATLDGYARVQNYIDEFNYSSFAVQSVLSGQNASNFEALAGMPAWREIKGIEQRFLSQKGNLNALEGPSPQEWFPLATQRIASLNKLKNEMIDVLQAKLKTDADNAVTINTVVVTSLVVVVLLIVALSYLSVSSINSRVKTLGDNLKRIVEHKDLVQSTYDGGNDEIAVIEKHIDKFIVNMRQLLNDAAKLAMDADNALARLTEIAQKDVDMARQTSSRCETLAAAMTEMSQSSEEVARYAQEVENATEAARDFTHQAVGSGERSSSTTGELIASIDTTFRMMEELQKQTTNVKEILDNITGISEQTNLLALNAAIEAARAGEMGRGFAVVADEVRNLAQRSKQSTEEIAGMLDDIRKNTESSFSNMQQSRDVSYQTQEAVDTSKVSLVQLGENIDDMANKNADIAEAARQQAQTVSSVSSELEQLVGISFESRDGSQSIELDLRSLRENMHSLSTNISQFKTA</sequence>
<dbReference type="Proteomes" id="UP000254512">
    <property type="component" value="Unassembled WGS sequence"/>
</dbReference>
<dbReference type="Gene3D" id="1.10.287.950">
    <property type="entry name" value="Methyl-accepting chemotaxis protein"/>
    <property type="match status" value="1"/>
</dbReference>
<dbReference type="AlphaFoldDB" id="A0A377J6W5"/>
<gene>
    <name evidence="6" type="primary">mcp1_5</name>
    <name evidence="6" type="ORF">NCTC11645_03164</name>
</gene>
<dbReference type="PROSITE" id="PS50111">
    <property type="entry name" value="CHEMOTAXIS_TRANSDUC_2"/>
    <property type="match status" value="1"/>
</dbReference>
<dbReference type="Pfam" id="PF08376">
    <property type="entry name" value="NIT"/>
    <property type="match status" value="1"/>
</dbReference>
<reference evidence="6 7" key="1">
    <citation type="submission" date="2018-06" db="EMBL/GenBank/DDBJ databases">
        <authorList>
            <consortium name="Pathogen Informatics"/>
            <person name="Doyle S."/>
        </authorList>
    </citation>
    <scope>NUCLEOTIDE SEQUENCE [LARGE SCALE GENOMIC DNA]</scope>
    <source>
        <strain evidence="6 7">NCTC11645</strain>
    </source>
</reference>
<dbReference type="SUPFAM" id="SSF58104">
    <property type="entry name" value="Methyl-accepting chemotaxis protein (MCP) signaling domain"/>
    <property type="match status" value="1"/>
</dbReference>
<proteinExistence type="predicted"/>
<accession>A0A377J6W5</accession>
<dbReference type="InterPro" id="IPR004089">
    <property type="entry name" value="MCPsignal_dom"/>
</dbReference>